<organism evidence="2 3">
    <name type="scientific">Tumebacillus algifaecis</name>
    <dbReference type="NCBI Taxonomy" id="1214604"/>
    <lineage>
        <taxon>Bacteria</taxon>
        <taxon>Bacillati</taxon>
        <taxon>Bacillota</taxon>
        <taxon>Bacilli</taxon>
        <taxon>Bacillales</taxon>
        <taxon>Alicyclobacillaceae</taxon>
        <taxon>Tumebacillus</taxon>
    </lineage>
</organism>
<evidence type="ECO:0000259" key="1">
    <source>
        <dbReference type="PROSITE" id="PS51186"/>
    </source>
</evidence>
<dbReference type="InterPro" id="IPR051554">
    <property type="entry name" value="Acetyltransferase_Eis"/>
</dbReference>
<dbReference type="GO" id="GO:0034069">
    <property type="term" value="F:aminoglycoside N-acetyltransferase activity"/>
    <property type="evidence" value="ECO:0007669"/>
    <property type="project" value="TreeGrafter"/>
</dbReference>
<dbReference type="PANTHER" id="PTHR37817">
    <property type="entry name" value="N-ACETYLTRANSFERASE EIS"/>
    <property type="match status" value="1"/>
</dbReference>
<sequence>MLEIKKLGLEDTELFAKLYRNAYPGFGGTLEQVVASMKRFFSFPERTFYGVFREQTMVGGMCLLDFEMNLRGQGMVPVGGVALVAVDLLYKKEKIAKEIMTFSLQHFREKGTSFVTLFPFRMSFYNQMGFGAGVEHRRFSIEPSNLPRYTSKDNLEILTSDNLEEVVACYNRYSLTRNGLTPLSAHHLEGFFKADSARVVGFREDGVLKGYMLMRFIKDHMLVNQIYIPHIVYESDQALQELFTFLHSQADQFHRVNISTQDEGIHYLLSTTSTNMHDVFDSIFLETSVSGCGLMVRVVDVPKLFAELQKHNFNGETFKLKLTLEDSFLPQNEASTLLYFDEGRPQMVTEGPVDAELTLPVADFSSLLAGTTTFDRLHRLGLAKLSDAAHVETLTRLFRTNEKMMCMFAF</sequence>
<evidence type="ECO:0000313" key="2">
    <source>
        <dbReference type="EMBL" id="ASS76449.1"/>
    </source>
</evidence>
<dbReference type="InterPro" id="IPR016181">
    <property type="entry name" value="Acyl_CoA_acyltransferase"/>
</dbReference>
<dbReference type="SUPFAM" id="SSF55729">
    <property type="entry name" value="Acyl-CoA N-acyltransferases (Nat)"/>
    <property type="match status" value="1"/>
</dbReference>
<proteinExistence type="predicted"/>
<dbReference type="PROSITE" id="PS51186">
    <property type="entry name" value="GNAT"/>
    <property type="match status" value="1"/>
</dbReference>
<keyword evidence="3" id="KW-1185">Reference proteome</keyword>
<dbReference type="InterPro" id="IPR036527">
    <property type="entry name" value="SCP2_sterol-bd_dom_sf"/>
</dbReference>
<dbReference type="Pfam" id="PF13527">
    <property type="entry name" value="Acetyltransf_9"/>
    <property type="match status" value="1"/>
</dbReference>
<dbReference type="OrthoDB" id="2379505at2"/>
<dbReference type="EMBL" id="CP022657">
    <property type="protein sequence ID" value="ASS76449.1"/>
    <property type="molecule type" value="Genomic_DNA"/>
</dbReference>
<dbReference type="AlphaFoldDB" id="A0A223D4A0"/>
<dbReference type="RefSeq" id="WP_094237682.1">
    <property type="nucleotide sequence ID" value="NZ_CP022657.1"/>
</dbReference>
<dbReference type="Pfam" id="PF13530">
    <property type="entry name" value="SCP2_2"/>
    <property type="match status" value="1"/>
</dbReference>
<evidence type="ECO:0000313" key="3">
    <source>
        <dbReference type="Proteomes" id="UP000214688"/>
    </source>
</evidence>
<gene>
    <name evidence="2" type="ORF">CIG75_16775</name>
</gene>
<dbReference type="Gene3D" id="3.30.1050.10">
    <property type="entry name" value="SCP2 sterol-binding domain"/>
    <property type="match status" value="1"/>
</dbReference>
<name>A0A223D4A0_9BACL</name>
<dbReference type="GO" id="GO:0030649">
    <property type="term" value="P:aminoglycoside antibiotic catabolic process"/>
    <property type="evidence" value="ECO:0007669"/>
    <property type="project" value="TreeGrafter"/>
</dbReference>
<feature type="domain" description="N-acetyltransferase" evidence="1">
    <location>
        <begin position="2"/>
        <end position="229"/>
    </location>
</feature>
<protein>
    <recommendedName>
        <fullName evidence="1">N-acetyltransferase domain-containing protein</fullName>
    </recommendedName>
</protein>
<dbReference type="PANTHER" id="PTHR37817:SF1">
    <property type="entry name" value="N-ACETYLTRANSFERASE EIS"/>
    <property type="match status" value="1"/>
</dbReference>
<reference evidence="2 3" key="1">
    <citation type="journal article" date="2015" name="Int. J. Syst. Evol. Microbiol.">
        <title>Tumebacillus algifaecis sp. nov., isolated from decomposing algal scum.</title>
        <authorList>
            <person name="Wu Y.F."/>
            <person name="Zhang B."/>
            <person name="Xing P."/>
            <person name="Wu Q.L."/>
            <person name="Liu S.J."/>
        </authorList>
    </citation>
    <scope>NUCLEOTIDE SEQUENCE [LARGE SCALE GENOMIC DNA]</scope>
    <source>
        <strain evidence="2 3">THMBR28</strain>
    </source>
</reference>
<dbReference type="KEGG" id="tab:CIG75_16775"/>
<dbReference type="SUPFAM" id="SSF55718">
    <property type="entry name" value="SCP-like"/>
    <property type="match status" value="1"/>
</dbReference>
<dbReference type="Gene3D" id="3.40.630.30">
    <property type="match status" value="2"/>
</dbReference>
<accession>A0A223D4A0</accession>
<dbReference type="Proteomes" id="UP000214688">
    <property type="component" value="Chromosome"/>
</dbReference>
<dbReference type="InterPro" id="IPR025559">
    <property type="entry name" value="Eis_dom"/>
</dbReference>
<dbReference type="InterPro" id="IPR000182">
    <property type="entry name" value="GNAT_dom"/>
</dbReference>